<evidence type="ECO:0000256" key="4">
    <source>
        <dbReference type="ARBA" id="ARBA00022825"/>
    </source>
</evidence>
<dbReference type="OrthoDB" id="9812068at2"/>
<dbReference type="EMBL" id="FNCE01000002">
    <property type="protein sequence ID" value="SDF81845.1"/>
    <property type="molecule type" value="Genomic_DNA"/>
</dbReference>
<dbReference type="SUPFAM" id="SSF52096">
    <property type="entry name" value="ClpP/crotonase"/>
    <property type="match status" value="1"/>
</dbReference>
<dbReference type="Gene3D" id="2.30.42.10">
    <property type="match status" value="1"/>
</dbReference>
<evidence type="ECO:0000256" key="3">
    <source>
        <dbReference type="ARBA" id="ARBA00022801"/>
    </source>
</evidence>
<accession>A0A1G7P6D3</accession>
<comment type="similarity">
    <text evidence="1 5">Belongs to the peptidase S41A family.</text>
</comment>
<evidence type="ECO:0000256" key="5">
    <source>
        <dbReference type="RuleBase" id="RU004404"/>
    </source>
</evidence>
<dbReference type="GO" id="GO:0030288">
    <property type="term" value="C:outer membrane-bounded periplasmic space"/>
    <property type="evidence" value="ECO:0007669"/>
    <property type="project" value="TreeGrafter"/>
</dbReference>
<dbReference type="Pfam" id="PF17820">
    <property type="entry name" value="PDZ_6"/>
    <property type="match status" value="1"/>
</dbReference>
<dbReference type="PROSITE" id="PS50106">
    <property type="entry name" value="PDZ"/>
    <property type="match status" value="1"/>
</dbReference>
<dbReference type="InterPro" id="IPR005151">
    <property type="entry name" value="Tail-specific_protease"/>
</dbReference>
<evidence type="ECO:0000259" key="6">
    <source>
        <dbReference type="PROSITE" id="PS50106"/>
    </source>
</evidence>
<dbReference type="GO" id="GO:0007165">
    <property type="term" value="P:signal transduction"/>
    <property type="evidence" value="ECO:0007669"/>
    <property type="project" value="TreeGrafter"/>
</dbReference>
<dbReference type="InterPro" id="IPR029045">
    <property type="entry name" value="ClpP/crotonase-like_dom_sf"/>
</dbReference>
<dbReference type="RefSeq" id="WP_143006163.1">
    <property type="nucleotide sequence ID" value="NZ_FNCE01000002.1"/>
</dbReference>
<dbReference type="InterPro" id="IPR001478">
    <property type="entry name" value="PDZ"/>
</dbReference>
<feature type="domain" description="PDZ" evidence="6">
    <location>
        <begin position="162"/>
        <end position="218"/>
    </location>
</feature>
<evidence type="ECO:0000313" key="8">
    <source>
        <dbReference type="Proteomes" id="UP000199415"/>
    </source>
</evidence>
<dbReference type="SUPFAM" id="SSF50156">
    <property type="entry name" value="PDZ domain-like"/>
    <property type="match status" value="1"/>
</dbReference>
<dbReference type="SMART" id="SM00228">
    <property type="entry name" value="PDZ"/>
    <property type="match status" value="1"/>
</dbReference>
<dbReference type="CDD" id="cd07560">
    <property type="entry name" value="Peptidase_S41_CPP"/>
    <property type="match status" value="1"/>
</dbReference>
<dbReference type="Gene3D" id="3.30.750.44">
    <property type="match status" value="1"/>
</dbReference>
<dbReference type="InterPro" id="IPR041489">
    <property type="entry name" value="PDZ_6"/>
</dbReference>
<dbReference type="GO" id="GO:0006508">
    <property type="term" value="P:proteolysis"/>
    <property type="evidence" value="ECO:0007669"/>
    <property type="project" value="UniProtKB-KW"/>
</dbReference>
<reference evidence="7 8" key="1">
    <citation type="submission" date="2016-10" db="EMBL/GenBank/DDBJ databases">
        <authorList>
            <person name="de Groot N.N."/>
        </authorList>
    </citation>
    <scope>NUCLEOTIDE SEQUENCE [LARGE SCALE GENOMIC DNA]</scope>
    <source>
        <strain evidence="7 8">DSM 25584</strain>
    </source>
</reference>
<dbReference type="AlphaFoldDB" id="A0A1G7P6D3"/>
<keyword evidence="2 5" id="KW-0645">Protease</keyword>
<keyword evidence="4 5" id="KW-0720">Serine protease</keyword>
<dbReference type="PANTHER" id="PTHR32060">
    <property type="entry name" value="TAIL-SPECIFIC PROTEASE"/>
    <property type="match status" value="1"/>
</dbReference>
<dbReference type="InterPro" id="IPR004447">
    <property type="entry name" value="Peptidase_S41A"/>
</dbReference>
<dbReference type="SMART" id="SM00245">
    <property type="entry name" value="TSPc"/>
    <property type="match status" value="1"/>
</dbReference>
<keyword evidence="3 5" id="KW-0378">Hydrolase</keyword>
<dbReference type="Pfam" id="PF03572">
    <property type="entry name" value="Peptidase_S41"/>
    <property type="match status" value="1"/>
</dbReference>
<dbReference type="InterPro" id="IPR036034">
    <property type="entry name" value="PDZ_sf"/>
</dbReference>
<sequence>MAAVPALAASLLVAGGCGHASTAGDEPASSRELFAAAYEDIESVYISDVPLGEVVVAGLDDALRDSGHIRVERAGAEIELTRGADTLASFDAPETESPAAWAALTAGVLTASEAHAPDALSDSRARRHGRVFASILDQLDRYSRYSGALEARDNRARRDGFGGIGVRTDSGDAGLEVVSVVEGSPAAKAGIDSGATILAVNGERATGAAAEAALERLRGPVDDTVTITVERAESDRRETLQLARAFVVPRTVSLTMREGVAHLKISGFNRDTAETLRAKIRRAAAETGDRLNGYVLDLRDNPGGLLDEAVDVADLFLREGRIVSTHGRHPDSHQYFDAGGSHVATDAPVVVLVNGGSASAAEIVAAALQDANRALVVGTASYGKGTIQTVLRLPNAGELTLTWARFHAPSGYALSGRGVMPDVCTSRAADGGAGVIRTLRQGNQPIPRTVVQRQVPHDDDARIDALRSHCPARSASRDADLAIAVKLLQDRTLYRRAAGERHALLARKR</sequence>
<dbReference type="GO" id="GO:0004175">
    <property type="term" value="F:endopeptidase activity"/>
    <property type="evidence" value="ECO:0007669"/>
    <property type="project" value="TreeGrafter"/>
</dbReference>
<protein>
    <submittedName>
        <fullName evidence="7">Carboxyl-terminal processing protease</fullName>
    </submittedName>
</protein>
<dbReference type="Gene3D" id="3.90.226.10">
    <property type="entry name" value="2-enoyl-CoA Hydratase, Chain A, domain 1"/>
    <property type="match status" value="1"/>
</dbReference>
<dbReference type="GO" id="GO:0008236">
    <property type="term" value="F:serine-type peptidase activity"/>
    <property type="evidence" value="ECO:0007669"/>
    <property type="project" value="UniProtKB-KW"/>
</dbReference>
<keyword evidence="8" id="KW-1185">Reference proteome</keyword>
<dbReference type="STRING" id="1082479.SAMN05216241_102450"/>
<gene>
    <name evidence="7" type="ORF">SAMN05216241_102450</name>
</gene>
<proteinExistence type="inferred from homology"/>
<evidence type="ECO:0000313" key="7">
    <source>
        <dbReference type="EMBL" id="SDF81845.1"/>
    </source>
</evidence>
<dbReference type="NCBIfam" id="TIGR00225">
    <property type="entry name" value="prc"/>
    <property type="match status" value="1"/>
</dbReference>
<dbReference type="PANTHER" id="PTHR32060:SF30">
    <property type="entry name" value="CARBOXY-TERMINAL PROCESSING PROTEASE CTPA"/>
    <property type="match status" value="1"/>
</dbReference>
<evidence type="ECO:0000256" key="2">
    <source>
        <dbReference type="ARBA" id="ARBA00022670"/>
    </source>
</evidence>
<dbReference type="Proteomes" id="UP000199415">
    <property type="component" value="Unassembled WGS sequence"/>
</dbReference>
<name>A0A1G7P6D3_9PROT</name>
<organism evidence="7 8">
    <name type="scientific">Limimonas halophila</name>
    <dbReference type="NCBI Taxonomy" id="1082479"/>
    <lineage>
        <taxon>Bacteria</taxon>
        <taxon>Pseudomonadati</taxon>
        <taxon>Pseudomonadota</taxon>
        <taxon>Alphaproteobacteria</taxon>
        <taxon>Rhodospirillales</taxon>
        <taxon>Rhodovibrionaceae</taxon>
        <taxon>Limimonas</taxon>
    </lineage>
</organism>
<evidence type="ECO:0000256" key="1">
    <source>
        <dbReference type="ARBA" id="ARBA00009179"/>
    </source>
</evidence>